<organism evidence="7 8">
    <name type="scientific">Thiohalobacter thiocyanaticus</name>
    <dbReference type="NCBI Taxonomy" id="585455"/>
    <lineage>
        <taxon>Bacteria</taxon>
        <taxon>Pseudomonadati</taxon>
        <taxon>Pseudomonadota</taxon>
        <taxon>Gammaproteobacteria</taxon>
        <taxon>Thiohalobacterales</taxon>
        <taxon>Thiohalobacteraceae</taxon>
        <taxon>Thiohalobacter</taxon>
    </lineage>
</organism>
<name>A0A426QJ69_9GAMM</name>
<dbReference type="Proteomes" id="UP000287798">
    <property type="component" value="Unassembled WGS sequence"/>
</dbReference>
<dbReference type="PROSITE" id="PS51007">
    <property type="entry name" value="CYTC"/>
    <property type="match status" value="1"/>
</dbReference>
<dbReference type="InterPro" id="IPR036909">
    <property type="entry name" value="Cyt_c-like_dom_sf"/>
</dbReference>
<keyword evidence="8" id="KW-1185">Reference proteome</keyword>
<protein>
    <submittedName>
        <fullName evidence="7">Cytochrome c</fullName>
    </submittedName>
</protein>
<keyword evidence="3 4" id="KW-0408">Iron</keyword>
<sequence>MNTALRRYEGRNRRGGLLGVFMLSALAAGVQAEPSAARQGELRHLLEQDCGSCHGLTLKGGLGPALTQQAMQRLPEEMYVNTILDGRPGTPMPPWRGILTEDEVRWLVEGLRSGF</sequence>
<evidence type="ECO:0000256" key="3">
    <source>
        <dbReference type="ARBA" id="ARBA00023004"/>
    </source>
</evidence>
<accession>A0A426QJ69</accession>
<dbReference type="GO" id="GO:0009055">
    <property type="term" value="F:electron transfer activity"/>
    <property type="evidence" value="ECO:0007669"/>
    <property type="project" value="InterPro"/>
</dbReference>
<gene>
    <name evidence="7" type="ORF">D6C00_07145</name>
</gene>
<evidence type="ECO:0000313" key="8">
    <source>
        <dbReference type="Proteomes" id="UP000287798"/>
    </source>
</evidence>
<dbReference type="GO" id="GO:0046872">
    <property type="term" value="F:metal ion binding"/>
    <property type="evidence" value="ECO:0007669"/>
    <property type="project" value="UniProtKB-KW"/>
</dbReference>
<dbReference type="OrthoDB" id="8689082at2"/>
<dbReference type="SUPFAM" id="SSF46626">
    <property type="entry name" value="Cytochrome c"/>
    <property type="match status" value="1"/>
</dbReference>
<evidence type="ECO:0000313" key="7">
    <source>
        <dbReference type="EMBL" id="RRQ21747.1"/>
    </source>
</evidence>
<reference evidence="7 8" key="1">
    <citation type="journal article" date="2010" name="Int. J. Syst. Evol. Microbiol.">
        <title>Thiohalobacter thiocyanaticus gen. nov., sp. nov., a moderately halophilic, sulfur-oxidizing gammaproteobacterium from hypersaline lakes, that utilizes thiocyanate.</title>
        <authorList>
            <person name="Sorokin D.Y."/>
            <person name="Kovaleva O.L."/>
            <person name="Tourova T.P."/>
            <person name="Muyzer G."/>
        </authorList>
    </citation>
    <scope>NUCLEOTIDE SEQUENCE [LARGE SCALE GENOMIC DNA]</scope>
    <source>
        <strain evidence="7 8">Hrh1</strain>
    </source>
</reference>
<dbReference type="InterPro" id="IPR009056">
    <property type="entry name" value="Cyt_c-like_dom"/>
</dbReference>
<evidence type="ECO:0000256" key="2">
    <source>
        <dbReference type="ARBA" id="ARBA00022723"/>
    </source>
</evidence>
<dbReference type="Gene3D" id="1.10.760.10">
    <property type="entry name" value="Cytochrome c-like domain"/>
    <property type="match status" value="1"/>
</dbReference>
<dbReference type="GO" id="GO:0020037">
    <property type="term" value="F:heme binding"/>
    <property type="evidence" value="ECO:0007669"/>
    <property type="project" value="InterPro"/>
</dbReference>
<evidence type="ECO:0000256" key="1">
    <source>
        <dbReference type="ARBA" id="ARBA00022617"/>
    </source>
</evidence>
<feature type="domain" description="Cytochrome c" evidence="6">
    <location>
        <begin position="35"/>
        <end position="115"/>
    </location>
</feature>
<evidence type="ECO:0000256" key="5">
    <source>
        <dbReference type="SAM" id="SignalP"/>
    </source>
</evidence>
<dbReference type="AlphaFoldDB" id="A0A426QJ69"/>
<dbReference type="EMBL" id="QZMU01000001">
    <property type="protein sequence ID" value="RRQ21747.1"/>
    <property type="molecule type" value="Genomic_DNA"/>
</dbReference>
<evidence type="ECO:0000256" key="4">
    <source>
        <dbReference type="PROSITE-ProRule" id="PRU00433"/>
    </source>
</evidence>
<dbReference type="Pfam" id="PF13442">
    <property type="entry name" value="Cytochrome_CBB3"/>
    <property type="match status" value="1"/>
</dbReference>
<feature type="chain" id="PRO_5019249484" evidence="5">
    <location>
        <begin position="33"/>
        <end position="115"/>
    </location>
</feature>
<keyword evidence="1 4" id="KW-0349">Heme</keyword>
<evidence type="ECO:0000259" key="6">
    <source>
        <dbReference type="PROSITE" id="PS51007"/>
    </source>
</evidence>
<keyword evidence="5" id="KW-0732">Signal</keyword>
<proteinExistence type="predicted"/>
<keyword evidence="2 4" id="KW-0479">Metal-binding</keyword>
<feature type="signal peptide" evidence="5">
    <location>
        <begin position="1"/>
        <end position="32"/>
    </location>
</feature>
<comment type="caution">
    <text evidence="7">The sequence shown here is derived from an EMBL/GenBank/DDBJ whole genome shotgun (WGS) entry which is preliminary data.</text>
</comment>